<organism evidence="2 3">
    <name type="scientific">Ancylostoma ceylanicum</name>
    <dbReference type="NCBI Taxonomy" id="53326"/>
    <lineage>
        <taxon>Eukaryota</taxon>
        <taxon>Metazoa</taxon>
        <taxon>Ecdysozoa</taxon>
        <taxon>Nematoda</taxon>
        <taxon>Chromadorea</taxon>
        <taxon>Rhabditida</taxon>
        <taxon>Rhabditina</taxon>
        <taxon>Rhabditomorpha</taxon>
        <taxon>Strongyloidea</taxon>
        <taxon>Ancylostomatidae</taxon>
        <taxon>Ancylostomatinae</taxon>
        <taxon>Ancylostoma</taxon>
    </lineage>
</organism>
<reference evidence="3" key="1">
    <citation type="journal article" date="2015" name="Nat. Genet.">
        <title>The genome and transcriptome of the zoonotic hookworm Ancylostoma ceylanicum identify infection-specific gene families.</title>
        <authorList>
            <person name="Schwarz E.M."/>
            <person name="Hu Y."/>
            <person name="Antoshechkin I."/>
            <person name="Miller M.M."/>
            <person name="Sternberg P.W."/>
            <person name="Aroian R.V."/>
        </authorList>
    </citation>
    <scope>NUCLEOTIDE SEQUENCE</scope>
    <source>
        <strain evidence="3">HY135</strain>
    </source>
</reference>
<protein>
    <submittedName>
        <fullName evidence="2">Uncharacterized protein</fullName>
    </submittedName>
</protein>
<evidence type="ECO:0000313" key="3">
    <source>
        <dbReference type="Proteomes" id="UP000024635"/>
    </source>
</evidence>
<evidence type="ECO:0000256" key="1">
    <source>
        <dbReference type="SAM" id="MobiDB-lite"/>
    </source>
</evidence>
<gene>
    <name evidence="2" type="primary">Acey_s0192.g1341</name>
    <name evidence="2" type="ORF">Y032_0192g1341</name>
</gene>
<name>A0A016SQI8_9BILA</name>
<comment type="caution">
    <text evidence="2">The sequence shown here is derived from an EMBL/GenBank/DDBJ whole genome shotgun (WGS) entry which is preliminary data.</text>
</comment>
<proteinExistence type="predicted"/>
<feature type="region of interest" description="Disordered" evidence="1">
    <location>
        <begin position="1"/>
        <end position="21"/>
    </location>
</feature>
<dbReference type="EMBL" id="JARK01001528">
    <property type="protein sequence ID" value="EYB92549.1"/>
    <property type="molecule type" value="Genomic_DNA"/>
</dbReference>
<dbReference type="AlphaFoldDB" id="A0A016SQI8"/>
<accession>A0A016SQI8</accession>
<sequence length="76" mass="8891">MSSSQNVFVRRSMTSEERKREFDLRQQARELNRGLLSPGSEPKYATATSKKFLFLEVLTVFRYHVNDSSIHHNCEV</sequence>
<evidence type="ECO:0000313" key="2">
    <source>
        <dbReference type="EMBL" id="EYB92549.1"/>
    </source>
</evidence>
<dbReference type="Proteomes" id="UP000024635">
    <property type="component" value="Unassembled WGS sequence"/>
</dbReference>
<keyword evidence="3" id="KW-1185">Reference proteome</keyword>